<protein>
    <submittedName>
        <fullName evidence="1">Uncharacterized protein</fullName>
    </submittedName>
</protein>
<organism evidence="1 2">
    <name type="scientific">Gossypium barbadense</name>
    <name type="common">Sea Island cotton</name>
    <name type="synonym">Hibiscus barbadensis</name>
    <dbReference type="NCBI Taxonomy" id="3634"/>
    <lineage>
        <taxon>Eukaryota</taxon>
        <taxon>Viridiplantae</taxon>
        <taxon>Streptophyta</taxon>
        <taxon>Embryophyta</taxon>
        <taxon>Tracheophyta</taxon>
        <taxon>Spermatophyta</taxon>
        <taxon>Magnoliopsida</taxon>
        <taxon>eudicotyledons</taxon>
        <taxon>Gunneridae</taxon>
        <taxon>Pentapetalae</taxon>
        <taxon>rosids</taxon>
        <taxon>malvids</taxon>
        <taxon>Malvales</taxon>
        <taxon>Malvaceae</taxon>
        <taxon>Malvoideae</taxon>
        <taxon>Gossypium</taxon>
    </lineage>
</organism>
<name>A0A5J5V7U7_GOSBA</name>
<evidence type="ECO:0000313" key="2">
    <source>
        <dbReference type="Proteomes" id="UP000327439"/>
    </source>
</evidence>
<evidence type="ECO:0000313" key="1">
    <source>
        <dbReference type="EMBL" id="KAB2075981.1"/>
    </source>
</evidence>
<dbReference type="AlphaFoldDB" id="A0A5J5V7U7"/>
<proteinExistence type="predicted"/>
<keyword evidence="2" id="KW-1185">Reference proteome</keyword>
<gene>
    <name evidence="1" type="ORF">ES319_A06G009000v1</name>
</gene>
<dbReference type="Proteomes" id="UP000327439">
    <property type="component" value="Chromosome A06"/>
</dbReference>
<accession>A0A5J5V7U7</accession>
<reference evidence="2" key="1">
    <citation type="journal article" date="2020" name="Nat. Genet.">
        <title>Genomic diversifications of five Gossypium allopolyploid species and their impact on cotton improvement.</title>
        <authorList>
            <person name="Chen Z.J."/>
            <person name="Sreedasyam A."/>
            <person name="Ando A."/>
            <person name="Song Q."/>
            <person name="De Santiago L.M."/>
            <person name="Hulse-Kemp A.M."/>
            <person name="Ding M."/>
            <person name="Ye W."/>
            <person name="Kirkbride R.C."/>
            <person name="Jenkins J."/>
            <person name="Plott C."/>
            <person name="Lovell J."/>
            <person name="Lin Y.M."/>
            <person name="Vaughn R."/>
            <person name="Liu B."/>
            <person name="Simpson S."/>
            <person name="Scheffler B.E."/>
            <person name="Wen L."/>
            <person name="Saski C.A."/>
            <person name="Grover C.E."/>
            <person name="Hu G."/>
            <person name="Conover J.L."/>
            <person name="Carlson J.W."/>
            <person name="Shu S."/>
            <person name="Boston L.B."/>
            <person name="Williams M."/>
            <person name="Peterson D.G."/>
            <person name="McGee K."/>
            <person name="Jones D.C."/>
            <person name="Wendel J.F."/>
            <person name="Stelly D.M."/>
            <person name="Grimwood J."/>
            <person name="Schmutz J."/>
        </authorList>
    </citation>
    <scope>NUCLEOTIDE SEQUENCE [LARGE SCALE GENOMIC DNA]</scope>
    <source>
        <strain evidence="2">cv. 3-79</strain>
    </source>
</reference>
<sequence length="60" mass="7241">MSDVRYIFNIIYILKLLSLRLDLSSSLWRIGMAMTWLSHWRWLLLIGRKCLKLSGEILFR</sequence>
<dbReference type="EMBL" id="CM018207">
    <property type="protein sequence ID" value="KAB2075981.1"/>
    <property type="molecule type" value="Genomic_DNA"/>
</dbReference>